<accession>A0AAE1Y7R1</accession>
<reference evidence="2" key="1">
    <citation type="submission" date="2020-06" db="EMBL/GenBank/DDBJ databases">
        <authorList>
            <person name="Li T."/>
            <person name="Hu X."/>
            <person name="Zhang T."/>
            <person name="Song X."/>
            <person name="Zhang H."/>
            <person name="Dai N."/>
            <person name="Sheng W."/>
            <person name="Hou X."/>
            <person name="Wei L."/>
        </authorList>
    </citation>
    <scope>NUCLEOTIDE SEQUENCE</scope>
    <source>
        <strain evidence="2">3651</strain>
        <tissue evidence="2">Leaf</tissue>
    </source>
</reference>
<comment type="caution">
    <text evidence="2">The sequence shown here is derived from an EMBL/GenBank/DDBJ whole genome shotgun (WGS) entry which is preliminary data.</text>
</comment>
<evidence type="ECO:0000313" key="2">
    <source>
        <dbReference type="EMBL" id="KAK4425246.1"/>
    </source>
</evidence>
<organism evidence="2 3">
    <name type="scientific">Sesamum alatum</name>
    <dbReference type="NCBI Taxonomy" id="300844"/>
    <lineage>
        <taxon>Eukaryota</taxon>
        <taxon>Viridiplantae</taxon>
        <taxon>Streptophyta</taxon>
        <taxon>Embryophyta</taxon>
        <taxon>Tracheophyta</taxon>
        <taxon>Spermatophyta</taxon>
        <taxon>Magnoliopsida</taxon>
        <taxon>eudicotyledons</taxon>
        <taxon>Gunneridae</taxon>
        <taxon>Pentapetalae</taxon>
        <taxon>asterids</taxon>
        <taxon>lamiids</taxon>
        <taxon>Lamiales</taxon>
        <taxon>Pedaliaceae</taxon>
        <taxon>Sesamum</taxon>
    </lineage>
</organism>
<dbReference type="AlphaFoldDB" id="A0AAE1Y7R1"/>
<proteinExistence type="predicted"/>
<sequence length="152" mass="16850">MQLQLDFVDPGENTPFGPWLRAPPPTVAGNHFQASTSQHSSTAFQRPYFTITQDSAPRTTRRATTRGTSVFNNFTQTSPINSSTYSNPLLPQKPPATSKTLSPNTNIHTSNENHNPNQPPCTNQNRVHPTLPLLIAPLSYTHHNPPPSLFRQ</sequence>
<feature type="compositionally biased region" description="Polar residues" evidence="1">
    <location>
        <begin position="69"/>
        <end position="127"/>
    </location>
</feature>
<protein>
    <submittedName>
        <fullName evidence="2">Uncharacterized protein</fullName>
    </submittedName>
</protein>
<feature type="region of interest" description="Disordered" evidence="1">
    <location>
        <begin position="54"/>
        <end position="127"/>
    </location>
</feature>
<gene>
    <name evidence="2" type="ORF">Salat_1718500</name>
</gene>
<keyword evidence="3" id="KW-1185">Reference proteome</keyword>
<evidence type="ECO:0000313" key="3">
    <source>
        <dbReference type="Proteomes" id="UP001293254"/>
    </source>
</evidence>
<dbReference type="EMBL" id="JACGWO010000006">
    <property type="protein sequence ID" value="KAK4425246.1"/>
    <property type="molecule type" value="Genomic_DNA"/>
</dbReference>
<reference evidence="2" key="2">
    <citation type="journal article" date="2024" name="Plant">
        <title>Genomic evolution and insights into agronomic trait innovations of Sesamum species.</title>
        <authorList>
            <person name="Miao H."/>
            <person name="Wang L."/>
            <person name="Qu L."/>
            <person name="Liu H."/>
            <person name="Sun Y."/>
            <person name="Le M."/>
            <person name="Wang Q."/>
            <person name="Wei S."/>
            <person name="Zheng Y."/>
            <person name="Lin W."/>
            <person name="Duan Y."/>
            <person name="Cao H."/>
            <person name="Xiong S."/>
            <person name="Wang X."/>
            <person name="Wei L."/>
            <person name="Li C."/>
            <person name="Ma Q."/>
            <person name="Ju M."/>
            <person name="Zhao R."/>
            <person name="Li G."/>
            <person name="Mu C."/>
            <person name="Tian Q."/>
            <person name="Mei H."/>
            <person name="Zhang T."/>
            <person name="Gao T."/>
            <person name="Zhang H."/>
        </authorList>
    </citation>
    <scope>NUCLEOTIDE SEQUENCE</scope>
    <source>
        <strain evidence="2">3651</strain>
    </source>
</reference>
<evidence type="ECO:0000256" key="1">
    <source>
        <dbReference type="SAM" id="MobiDB-lite"/>
    </source>
</evidence>
<name>A0AAE1Y7R1_9LAMI</name>
<dbReference type="Proteomes" id="UP001293254">
    <property type="component" value="Unassembled WGS sequence"/>
</dbReference>